<dbReference type="AlphaFoldDB" id="A0A7S0GQ02"/>
<feature type="transmembrane region" description="Helical" evidence="2">
    <location>
        <begin position="366"/>
        <end position="386"/>
    </location>
</feature>
<organism evidence="3">
    <name type="scientific">Amorphochlora amoebiformis</name>
    <dbReference type="NCBI Taxonomy" id="1561963"/>
    <lineage>
        <taxon>Eukaryota</taxon>
        <taxon>Sar</taxon>
        <taxon>Rhizaria</taxon>
        <taxon>Cercozoa</taxon>
        <taxon>Chlorarachniophyceae</taxon>
        <taxon>Amorphochlora</taxon>
    </lineage>
</organism>
<dbReference type="EMBL" id="HBEM01001218">
    <property type="protein sequence ID" value="CAD8429746.1"/>
    <property type="molecule type" value="Transcribed_RNA"/>
</dbReference>
<evidence type="ECO:0000256" key="1">
    <source>
        <dbReference type="SAM" id="MobiDB-lite"/>
    </source>
</evidence>
<keyword evidence="2" id="KW-1133">Transmembrane helix</keyword>
<dbReference type="PANTHER" id="PTHR37327:SF1">
    <property type="entry name" value="MICROTUBULE INTERACTING AND TRANSPORT DOMAIN-CONTAINING PROTEIN"/>
    <property type="match status" value="1"/>
</dbReference>
<feature type="compositionally biased region" description="Polar residues" evidence="1">
    <location>
        <begin position="69"/>
        <end position="81"/>
    </location>
</feature>
<proteinExistence type="predicted"/>
<evidence type="ECO:0000313" key="3">
    <source>
        <dbReference type="EMBL" id="CAD8429746.1"/>
    </source>
</evidence>
<name>A0A7S0GQ02_9EUKA</name>
<feature type="region of interest" description="Disordered" evidence="1">
    <location>
        <begin position="1"/>
        <end position="130"/>
    </location>
</feature>
<accession>A0A7S0GQ02</accession>
<sequence length="407" mass="46324">MSAETEKPPQPPGSPPLKKNGSDMKSVDSRKASTSERRAAGWFGWMRKSSDEKPGPRKNSLSIPKPKRSQSNPHYSPNHADTTTDRKKKSWGWWSDKQGPPSSNQPPDKPAFRKSKSVSTSSNPPPPTQIDRFQEIKLDSLDIYSQRREFKKELVLLREKYESSDQDADAKELAKLKIDTLQDIVNDMVLYREPPEDVMGHAYTFWIMETIKQTMQKSGGFISPALYVPQRVWLQEGGKIVAYHLKMDVCSKLLKNILDLEADFIFNATDISRLIQRLKGLTKWMENVREIISFQLAEVKGKEDSSKKKSTWTAFAKGTAQLRNYALPTRLSPEESLAYSACLTAIFQKCKFLRELLTRYSMHEELCILLGGVMAFFRGVILVFVLHDLNKLINQYHAASAKTFLAS</sequence>
<feature type="compositionally biased region" description="Basic and acidic residues" evidence="1">
    <location>
        <begin position="20"/>
        <end position="39"/>
    </location>
</feature>
<reference evidence="3" key="1">
    <citation type="submission" date="2021-01" db="EMBL/GenBank/DDBJ databases">
        <authorList>
            <person name="Corre E."/>
            <person name="Pelletier E."/>
            <person name="Niang G."/>
            <person name="Scheremetjew M."/>
            <person name="Finn R."/>
            <person name="Kale V."/>
            <person name="Holt S."/>
            <person name="Cochrane G."/>
            <person name="Meng A."/>
            <person name="Brown T."/>
            <person name="Cohen L."/>
        </authorList>
    </citation>
    <scope>NUCLEOTIDE SEQUENCE</scope>
    <source>
        <strain evidence="3">CCMP2058</strain>
    </source>
</reference>
<dbReference type="PANTHER" id="PTHR37327">
    <property type="entry name" value="CHROMOSOME 1, WHOLE GENOME SHOTGUN SEQUENCE"/>
    <property type="match status" value="1"/>
</dbReference>
<gene>
    <name evidence="3" type="ORF">LAMO00422_LOCUS895</name>
</gene>
<keyword evidence="2" id="KW-0812">Transmembrane</keyword>
<protein>
    <submittedName>
        <fullName evidence="3">Uncharacterized protein</fullName>
    </submittedName>
</protein>
<keyword evidence="2" id="KW-0472">Membrane</keyword>
<evidence type="ECO:0000256" key="2">
    <source>
        <dbReference type="SAM" id="Phobius"/>
    </source>
</evidence>